<evidence type="ECO:0000256" key="2">
    <source>
        <dbReference type="ARBA" id="ARBA00022490"/>
    </source>
</evidence>
<dbReference type="AlphaFoldDB" id="F2UT53"/>
<feature type="region of interest" description="Disordered" evidence="5">
    <location>
        <begin position="516"/>
        <end position="566"/>
    </location>
</feature>
<evidence type="ECO:0000256" key="6">
    <source>
        <dbReference type="SAM" id="Phobius"/>
    </source>
</evidence>
<organism evidence="9">
    <name type="scientific">Salpingoeca rosetta (strain ATCC 50818 / BSB-021)</name>
    <dbReference type="NCBI Taxonomy" id="946362"/>
    <lineage>
        <taxon>Eukaryota</taxon>
        <taxon>Choanoflagellata</taxon>
        <taxon>Craspedida</taxon>
        <taxon>Salpingoecidae</taxon>
        <taxon>Salpingoeca</taxon>
    </lineage>
</organism>
<keyword evidence="3" id="KW-0433">Leucine-rich repeat</keyword>
<name>F2UT53_SALR5</name>
<feature type="transmembrane region" description="Helical" evidence="6">
    <location>
        <begin position="836"/>
        <end position="858"/>
    </location>
</feature>
<dbReference type="GeneID" id="16068233"/>
<feature type="region of interest" description="Disordered" evidence="5">
    <location>
        <begin position="579"/>
        <end position="664"/>
    </location>
</feature>
<dbReference type="PANTHER" id="PTHR15454">
    <property type="entry name" value="NISCHARIN RELATED"/>
    <property type="match status" value="1"/>
</dbReference>
<feature type="compositionally biased region" description="Basic and acidic residues" evidence="5">
    <location>
        <begin position="698"/>
        <end position="714"/>
    </location>
</feature>
<keyword evidence="2" id="KW-0963">Cytoplasm</keyword>
<dbReference type="Pfam" id="PF13855">
    <property type="entry name" value="LRR_8"/>
    <property type="match status" value="1"/>
</dbReference>
<dbReference type="eggNOG" id="KOG1259">
    <property type="taxonomic scope" value="Eukaryota"/>
</dbReference>
<keyword evidence="9" id="KW-1185">Reference proteome</keyword>
<feature type="region of interest" description="Disordered" evidence="5">
    <location>
        <begin position="413"/>
        <end position="470"/>
    </location>
</feature>
<dbReference type="PANTHER" id="PTHR15454:SF69">
    <property type="entry name" value="SERINE_THREONINE-PROTEIN KINASE 11-INTERACTING PROTEIN"/>
    <property type="match status" value="1"/>
</dbReference>
<keyword evidence="6" id="KW-0812">Transmembrane</keyword>
<dbReference type="STRING" id="946362.F2UT53"/>
<dbReference type="OrthoDB" id="430293at2759"/>
<dbReference type="GO" id="GO:0035091">
    <property type="term" value="F:phosphatidylinositol binding"/>
    <property type="evidence" value="ECO:0007669"/>
    <property type="project" value="InterPro"/>
</dbReference>
<dbReference type="Pfam" id="PF00787">
    <property type="entry name" value="PX"/>
    <property type="match status" value="1"/>
</dbReference>
<keyword evidence="6" id="KW-0472">Membrane</keyword>
<protein>
    <recommendedName>
        <fullName evidence="7">PX domain-containing protein</fullName>
    </recommendedName>
</protein>
<feature type="domain" description="PX" evidence="7">
    <location>
        <begin position="35"/>
        <end position="147"/>
    </location>
</feature>
<dbReference type="Proteomes" id="UP000007799">
    <property type="component" value="Unassembled WGS sequence"/>
</dbReference>
<dbReference type="SMART" id="SM00369">
    <property type="entry name" value="LRR_TYP"/>
    <property type="match status" value="5"/>
</dbReference>
<gene>
    <name evidence="8" type="ORF">PTSG_11348</name>
</gene>
<dbReference type="InParanoid" id="F2UT53"/>
<dbReference type="InterPro" id="IPR001611">
    <property type="entry name" value="Leu-rich_rpt"/>
</dbReference>
<evidence type="ECO:0000256" key="1">
    <source>
        <dbReference type="ARBA" id="ARBA00004496"/>
    </source>
</evidence>
<dbReference type="PROSITE" id="PS51450">
    <property type="entry name" value="LRR"/>
    <property type="match status" value="2"/>
</dbReference>
<feature type="compositionally biased region" description="Gly residues" evidence="5">
    <location>
        <begin position="719"/>
        <end position="730"/>
    </location>
</feature>
<keyword evidence="4" id="KW-0677">Repeat</keyword>
<dbReference type="Gene3D" id="3.80.10.10">
    <property type="entry name" value="Ribonuclease Inhibitor"/>
    <property type="match status" value="2"/>
</dbReference>
<dbReference type="InterPro" id="IPR032675">
    <property type="entry name" value="LRR_dom_sf"/>
</dbReference>
<dbReference type="PROSITE" id="PS50195">
    <property type="entry name" value="PX"/>
    <property type="match status" value="1"/>
</dbReference>
<proteinExistence type="predicted"/>
<comment type="subcellular location">
    <subcellularLocation>
        <location evidence="1">Cytoplasm</location>
    </subcellularLocation>
</comment>
<dbReference type="InterPro" id="IPR003591">
    <property type="entry name" value="Leu-rich_rpt_typical-subtyp"/>
</dbReference>
<sequence length="859" mass="94220">MTSLRAVLPDDSSALWRSSWSNDAVSDPRFAVEMRVRHVAIRDTVVVIDSKGEHVEYKIEVMTQTFQWFVFHRYSEFVALHKELVKLFDLKRDMLPSKRMTGNLASSVIKDRQFALQRYLQRLINSHPELLFSKPLLDFLDVLKHDVIAVAGKLAKHFREHGDEVLRQHKPIHLTPNQCRCAAKRRHLPMDAHVPPEVATEPLSAYGHPSFLPDLFEICQRMTQLVVAPRKLKGARQPEVYTDDSSIDLSVFPSLTFLEIFYVPCTKIHHLNTVQRSLRHLKVSRCQVQSLRYILADAVTVRTGPIKPTATGVDSWRVLAVSRLSAHKRILRRWESLEHLNLSYNQIHTVDPSCLELVPLLEVLNLSCNNMVDINTWLYRGTPLARLRKLDMSFNDITTLVAPSPEELAAFPSRRLNSFNRRTPPGTPGIAKPIHVSAGWSRPSTTRGSPSASSLASPTKPSPAHSHAGSMSELMADASDSDDEFALLLEEEEKIEGTLDLSKAVAAREAWLREVEEENKRKRKEERRRRRNRGDGDDASDAVSLSSGPGAGGGERDGMSPRRRGSIRSWASQFIPSSSSSAAVEFTSREQGQSSHVRSGSGGAVGGGGGGGGDVVLRNGSSNGLASSSPCAQPKASLSPSPSATLVGTGSVTSAASSDRASPFERPLLSARDISASTTTLQSFSQDSVFQFGGAGEHGSRVGGDDDGDGHGDDDTSSIGGGGGGGGGGDLDSDRFVLGVRPTSISSDFSLHWPSSNPHRLCDLMPMLNELHLASNLLRSLDGLQNLRCLEYLDVRSNRLDALTSIEAIRTLPKLNQLLIQGNGLSRQHKRYRKTIWLFFGGEFASSALVLVCLVFVFC</sequence>
<dbReference type="EMBL" id="GL832997">
    <property type="protein sequence ID" value="EGD81312.1"/>
    <property type="molecule type" value="Genomic_DNA"/>
</dbReference>
<dbReference type="GO" id="GO:0005737">
    <property type="term" value="C:cytoplasm"/>
    <property type="evidence" value="ECO:0007669"/>
    <property type="project" value="UniProtKB-SubCell"/>
</dbReference>
<dbReference type="InterPro" id="IPR001683">
    <property type="entry name" value="PX_dom"/>
</dbReference>
<dbReference type="RefSeq" id="XP_004987708.1">
    <property type="nucleotide sequence ID" value="XM_004987651.1"/>
</dbReference>
<dbReference type="SUPFAM" id="SSF64268">
    <property type="entry name" value="PX domain"/>
    <property type="match status" value="1"/>
</dbReference>
<evidence type="ECO:0000256" key="5">
    <source>
        <dbReference type="SAM" id="MobiDB-lite"/>
    </source>
</evidence>
<dbReference type="SUPFAM" id="SSF52058">
    <property type="entry name" value="L domain-like"/>
    <property type="match status" value="1"/>
</dbReference>
<reference evidence="8" key="1">
    <citation type="submission" date="2009-08" db="EMBL/GenBank/DDBJ databases">
        <title>Annotation of Salpingoeca rosetta.</title>
        <authorList>
            <consortium name="The Broad Institute Genome Sequencing Platform"/>
            <person name="Russ C."/>
            <person name="Cuomo C."/>
            <person name="Burger G."/>
            <person name="Gray M.W."/>
            <person name="Holland P.W.H."/>
            <person name="King N."/>
            <person name="Lang F.B.F."/>
            <person name="Roger A.J."/>
            <person name="Ruiz-Trillo I."/>
            <person name="Young S.K."/>
            <person name="Zeng Q."/>
            <person name="Gargeya S."/>
            <person name="Alvarado L."/>
            <person name="Berlin A."/>
            <person name="Chapman S.B."/>
            <person name="Chen Z."/>
            <person name="Freedman E."/>
            <person name="Gellesch M."/>
            <person name="Goldberg J."/>
            <person name="Griggs A."/>
            <person name="Gujja S."/>
            <person name="Heilman E."/>
            <person name="Heiman D."/>
            <person name="Howarth C."/>
            <person name="Mehta T."/>
            <person name="Neiman D."/>
            <person name="Pearson M."/>
            <person name="Roberts A."/>
            <person name="Saif S."/>
            <person name="Shea T."/>
            <person name="Shenoy N."/>
            <person name="Sisk P."/>
            <person name="Stolte C."/>
            <person name="Sykes S."/>
            <person name="White J."/>
            <person name="Yandava C."/>
            <person name="Haas B."/>
            <person name="Nusbaum C."/>
            <person name="Birren B."/>
        </authorList>
    </citation>
    <scope>NUCLEOTIDE SEQUENCE [LARGE SCALE GENOMIC DNA]</scope>
    <source>
        <strain evidence="8">ATCC 50818</strain>
    </source>
</reference>
<evidence type="ECO:0000256" key="4">
    <source>
        <dbReference type="ARBA" id="ARBA00022737"/>
    </source>
</evidence>
<dbReference type="SMART" id="SM00312">
    <property type="entry name" value="PX"/>
    <property type="match status" value="1"/>
</dbReference>
<feature type="region of interest" description="Disordered" evidence="5">
    <location>
        <begin position="690"/>
        <end position="733"/>
    </location>
</feature>
<dbReference type="CDD" id="cd06093">
    <property type="entry name" value="PX_domain"/>
    <property type="match status" value="1"/>
</dbReference>
<feature type="compositionally biased region" description="Basic residues" evidence="5">
    <location>
        <begin position="521"/>
        <end position="532"/>
    </location>
</feature>
<evidence type="ECO:0000313" key="9">
    <source>
        <dbReference type="Proteomes" id="UP000007799"/>
    </source>
</evidence>
<feature type="compositionally biased region" description="Gly residues" evidence="5">
    <location>
        <begin position="600"/>
        <end position="614"/>
    </location>
</feature>
<dbReference type="KEGG" id="sre:PTSG_11348"/>
<dbReference type="Gene3D" id="3.30.1520.10">
    <property type="entry name" value="Phox-like domain"/>
    <property type="match status" value="1"/>
</dbReference>
<feature type="compositionally biased region" description="Polar residues" evidence="5">
    <location>
        <begin position="619"/>
        <end position="660"/>
    </location>
</feature>
<evidence type="ECO:0000259" key="7">
    <source>
        <dbReference type="PROSITE" id="PS50195"/>
    </source>
</evidence>
<feature type="compositionally biased region" description="Polar residues" evidence="5">
    <location>
        <begin position="442"/>
        <end position="459"/>
    </location>
</feature>
<dbReference type="InterPro" id="IPR036871">
    <property type="entry name" value="PX_dom_sf"/>
</dbReference>
<keyword evidence="6" id="KW-1133">Transmembrane helix</keyword>
<accession>F2UT53</accession>
<evidence type="ECO:0000313" key="8">
    <source>
        <dbReference type="EMBL" id="EGD81312.1"/>
    </source>
</evidence>
<evidence type="ECO:0000256" key="3">
    <source>
        <dbReference type="ARBA" id="ARBA00022614"/>
    </source>
</evidence>